<keyword evidence="2" id="KW-0732">Signal</keyword>
<proteinExistence type="predicted"/>
<reference evidence="4 5" key="1">
    <citation type="submission" date="2024-06" db="EMBL/GenBank/DDBJ databases">
        <title>The Natural Products Discovery Center: Release of the First 8490 Sequenced Strains for Exploring Actinobacteria Biosynthetic Diversity.</title>
        <authorList>
            <person name="Kalkreuter E."/>
            <person name="Kautsar S.A."/>
            <person name="Yang D."/>
            <person name="Bader C.D."/>
            <person name="Teijaro C.N."/>
            <person name="Fluegel L."/>
            <person name="Davis C.M."/>
            <person name="Simpson J.R."/>
            <person name="Lauterbach L."/>
            <person name="Steele A.D."/>
            <person name="Gui C."/>
            <person name="Meng S."/>
            <person name="Li G."/>
            <person name="Viehrig K."/>
            <person name="Ye F."/>
            <person name="Su P."/>
            <person name="Kiefer A.F."/>
            <person name="Nichols A."/>
            <person name="Cepeda A.J."/>
            <person name="Yan W."/>
            <person name="Fan B."/>
            <person name="Jiang Y."/>
            <person name="Adhikari A."/>
            <person name="Zheng C.-J."/>
            <person name="Schuster L."/>
            <person name="Cowan T.M."/>
            <person name="Smanski M.J."/>
            <person name="Chevrette M.G."/>
            <person name="De Carvalho L.P.S."/>
            <person name="Shen B."/>
        </authorList>
    </citation>
    <scope>NUCLEOTIDE SEQUENCE [LARGE SCALE GENOMIC DNA]</scope>
    <source>
        <strain evidence="4 5">NPDC033843</strain>
    </source>
</reference>
<feature type="domain" description="SGNH hydrolase-type esterase" evidence="3">
    <location>
        <begin position="42"/>
        <end position="301"/>
    </location>
</feature>
<dbReference type="RefSeq" id="WP_334582256.1">
    <property type="nucleotide sequence ID" value="NZ_JBEZVE010000007.1"/>
</dbReference>
<gene>
    <name evidence="4" type="ORF">AB0E89_14145</name>
</gene>
<dbReference type="GO" id="GO:0016787">
    <property type="term" value="F:hydrolase activity"/>
    <property type="evidence" value="ECO:0007669"/>
    <property type="project" value="UniProtKB-KW"/>
</dbReference>
<comment type="caution">
    <text evidence="4">The sequence shown here is derived from an EMBL/GenBank/DDBJ whole genome shotgun (WGS) entry which is preliminary data.</text>
</comment>
<dbReference type="Proteomes" id="UP001550739">
    <property type="component" value="Unassembled WGS sequence"/>
</dbReference>
<organism evidence="4 5">
    <name type="scientific">Streptomyces sp. 900129855</name>
    <dbReference type="NCBI Taxonomy" id="3155129"/>
    <lineage>
        <taxon>Bacteria</taxon>
        <taxon>Bacillati</taxon>
        <taxon>Actinomycetota</taxon>
        <taxon>Actinomycetes</taxon>
        <taxon>Kitasatosporales</taxon>
        <taxon>Streptomycetaceae</taxon>
        <taxon>Streptomyces</taxon>
    </lineage>
</organism>
<evidence type="ECO:0000313" key="5">
    <source>
        <dbReference type="Proteomes" id="UP001550739"/>
    </source>
</evidence>
<dbReference type="PANTHER" id="PTHR37981">
    <property type="entry name" value="LIPASE 2"/>
    <property type="match status" value="1"/>
</dbReference>
<sequence length="313" mass="32519">MKTSVRAALAGALACGVLTTAIVISRQDDSPSAAPPKGPYVALGDSYTAGPKIPDQGGSPAGCDRSDRNYPALVARRLGLAAADFRDVSCSGATVADLSAAQSTDHGTNPAQLSALSDRTRLVTLGIGGNDIGFAALVKSCVKSGVLHFALSGFKADTEDAGEAGNAPCRAQYVSAGADEVRQRIEAADERLGHALAEVKRRAPKARVYVVGYPAILPPHTTDCAGEMGLASGDVSYLHDKEQQLNRMLRERADKAGVGYVDTYTPSVGRDACADRQVRWVEPLVPLAPAAAVHPNERGERGMADAVAKTLGL</sequence>
<dbReference type="Gene3D" id="3.40.50.1110">
    <property type="entry name" value="SGNH hydrolase"/>
    <property type="match status" value="1"/>
</dbReference>
<dbReference type="EC" id="3.1.-.-" evidence="4"/>
<accession>A0ABV2ZGN7</accession>
<evidence type="ECO:0000313" key="4">
    <source>
        <dbReference type="EMBL" id="MEU3781707.1"/>
    </source>
</evidence>
<keyword evidence="4" id="KW-0378">Hydrolase</keyword>
<feature type="signal peptide" evidence="2">
    <location>
        <begin position="1"/>
        <end position="20"/>
    </location>
</feature>
<dbReference type="EMBL" id="JBEZVE010000007">
    <property type="protein sequence ID" value="MEU3781707.1"/>
    <property type="molecule type" value="Genomic_DNA"/>
</dbReference>
<dbReference type="SUPFAM" id="SSF52266">
    <property type="entry name" value="SGNH hydrolase"/>
    <property type="match status" value="1"/>
</dbReference>
<evidence type="ECO:0000259" key="3">
    <source>
        <dbReference type="Pfam" id="PF13472"/>
    </source>
</evidence>
<dbReference type="InterPro" id="IPR013830">
    <property type="entry name" value="SGNH_hydro"/>
</dbReference>
<protein>
    <submittedName>
        <fullName evidence="4">SGNH/GDSL hydrolase family protein</fullName>
        <ecNumber evidence="4">3.1.-.-</ecNumber>
    </submittedName>
</protein>
<dbReference type="Pfam" id="PF13472">
    <property type="entry name" value="Lipase_GDSL_2"/>
    <property type="match status" value="1"/>
</dbReference>
<name>A0ABV2ZGN7_9ACTN</name>
<feature type="region of interest" description="Disordered" evidence="1">
    <location>
        <begin position="28"/>
        <end position="65"/>
    </location>
</feature>
<evidence type="ECO:0000256" key="1">
    <source>
        <dbReference type="SAM" id="MobiDB-lite"/>
    </source>
</evidence>
<evidence type="ECO:0000256" key="2">
    <source>
        <dbReference type="SAM" id="SignalP"/>
    </source>
</evidence>
<keyword evidence="5" id="KW-1185">Reference proteome</keyword>
<feature type="chain" id="PRO_5045375222" evidence="2">
    <location>
        <begin position="21"/>
        <end position="313"/>
    </location>
</feature>
<dbReference type="InterPro" id="IPR036514">
    <property type="entry name" value="SGNH_hydro_sf"/>
</dbReference>
<dbReference type="PANTHER" id="PTHR37981:SF1">
    <property type="entry name" value="SGNH HYDROLASE-TYPE ESTERASE DOMAIN-CONTAINING PROTEIN"/>
    <property type="match status" value="1"/>
</dbReference>
<dbReference type="CDD" id="cd01823">
    <property type="entry name" value="SEST_like"/>
    <property type="match status" value="1"/>
</dbReference>
<dbReference type="InterPro" id="IPR037460">
    <property type="entry name" value="SEST-like"/>
</dbReference>